<keyword evidence="2" id="KW-0004">4Fe-4S</keyword>
<reference evidence="8 9" key="1">
    <citation type="journal article" date="2011" name="Stand. Genomic Sci.">
        <title>Complete genome sequence of the acetate-degrading sulfate reducer Desulfobacca acetoxidans type strain (ASRB2).</title>
        <authorList>
            <person name="Goker M."/>
            <person name="Teshima H."/>
            <person name="Lapidus A."/>
            <person name="Nolan M."/>
            <person name="Lucas S."/>
            <person name="Hammon N."/>
            <person name="Deshpande S."/>
            <person name="Cheng J.F."/>
            <person name="Tapia R."/>
            <person name="Han C."/>
            <person name="Goodwin L."/>
            <person name="Pitluck S."/>
            <person name="Huntemann M."/>
            <person name="Liolios K."/>
            <person name="Ivanova N."/>
            <person name="Pagani I."/>
            <person name="Mavromatis K."/>
            <person name="Ovchinikova G."/>
            <person name="Pati A."/>
            <person name="Chen A."/>
            <person name="Palaniappan K."/>
            <person name="Land M."/>
            <person name="Hauser L."/>
            <person name="Brambilla E.M."/>
            <person name="Rohde M."/>
            <person name="Spring S."/>
            <person name="Detter J.C."/>
            <person name="Woyke T."/>
            <person name="Bristow J."/>
            <person name="Eisen J.A."/>
            <person name="Markowitz V."/>
            <person name="Hugenholtz P."/>
            <person name="Kyrpides N.C."/>
            <person name="Klenk H.P."/>
        </authorList>
    </citation>
    <scope>NUCLEOTIDE SEQUENCE [LARGE SCALE GENOMIC DNA]</scope>
    <source>
        <strain evidence="9">ATCC 700848 / DSM 11109 / ASRB2</strain>
    </source>
</reference>
<organism evidence="8 9">
    <name type="scientific">Desulfobacca acetoxidans (strain ATCC 700848 / DSM 11109 / ASRB2)</name>
    <dbReference type="NCBI Taxonomy" id="880072"/>
    <lineage>
        <taxon>Bacteria</taxon>
        <taxon>Pseudomonadati</taxon>
        <taxon>Thermodesulfobacteriota</taxon>
        <taxon>Desulfobaccia</taxon>
        <taxon>Desulfobaccales</taxon>
        <taxon>Desulfobaccaceae</taxon>
        <taxon>Desulfobacca</taxon>
    </lineage>
</organism>
<accession>F2NF01</accession>
<reference evidence="9" key="2">
    <citation type="submission" date="2011-03" db="EMBL/GenBank/DDBJ databases">
        <title>The complete genome of Desulfobacca acetoxidans DSM 11109.</title>
        <authorList>
            <consortium name="US DOE Joint Genome Institute (JGI-PGF)"/>
            <person name="Lucas S."/>
            <person name="Copeland A."/>
            <person name="Lapidus A."/>
            <person name="Bruce D."/>
            <person name="Goodwin L."/>
            <person name="Pitluck S."/>
            <person name="Peters L."/>
            <person name="Kyrpides N."/>
            <person name="Mavromatis K."/>
            <person name="Ivanova N."/>
            <person name="Ovchinnikova G."/>
            <person name="Teshima H."/>
            <person name="Detter J.C."/>
            <person name="Han C."/>
            <person name="Land M."/>
            <person name="Hauser L."/>
            <person name="Markowitz V."/>
            <person name="Cheng J.-F."/>
            <person name="Hugenholtz P."/>
            <person name="Woyke T."/>
            <person name="Wu D."/>
            <person name="Spring S."/>
            <person name="Schueler E."/>
            <person name="Brambilla E."/>
            <person name="Klenk H.-P."/>
            <person name="Eisen J.A."/>
        </authorList>
    </citation>
    <scope>NUCLEOTIDE SEQUENCE [LARGE SCALE GENOMIC DNA]</scope>
    <source>
        <strain evidence="9">ATCC 700848 / DSM 11109 / ASRB2</strain>
    </source>
</reference>
<dbReference type="InterPro" id="IPR009051">
    <property type="entry name" value="Helical_ferredxn"/>
</dbReference>
<keyword evidence="9" id="KW-1185">Reference proteome</keyword>
<dbReference type="PROSITE" id="PS51379">
    <property type="entry name" value="4FE4S_FER_2"/>
    <property type="match status" value="1"/>
</dbReference>
<dbReference type="STRING" id="880072.Desac_0454"/>
<keyword evidence="3" id="KW-0479">Metal-binding</keyword>
<evidence type="ECO:0000313" key="8">
    <source>
        <dbReference type="EMBL" id="AEB08341.1"/>
    </source>
</evidence>
<evidence type="ECO:0000256" key="2">
    <source>
        <dbReference type="ARBA" id="ARBA00022485"/>
    </source>
</evidence>
<evidence type="ECO:0000313" key="9">
    <source>
        <dbReference type="Proteomes" id="UP000000483"/>
    </source>
</evidence>
<dbReference type="AlphaFoldDB" id="F2NF01"/>
<keyword evidence="5" id="KW-0408">Iron</keyword>
<evidence type="ECO:0000256" key="4">
    <source>
        <dbReference type="ARBA" id="ARBA00022982"/>
    </source>
</evidence>
<dbReference type="PANTHER" id="PTHR43551:SF1">
    <property type="entry name" value="HETERODISULFIDE REDUCTASE"/>
    <property type="match status" value="1"/>
</dbReference>
<dbReference type="GO" id="GO:0016491">
    <property type="term" value="F:oxidoreductase activity"/>
    <property type="evidence" value="ECO:0007669"/>
    <property type="project" value="UniProtKB-ARBA"/>
</dbReference>
<dbReference type="eggNOG" id="COG0479">
    <property type="taxonomic scope" value="Bacteria"/>
</dbReference>
<dbReference type="GO" id="GO:0046872">
    <property type="term" value="F:metal ion binding"/>
    <property type="evidence" value="ECO:0007669"/>
    <property type="project" value="UniProtKB-KW"/>
</dbReference>
<evidence type="ECO:0000256" key="3">
    <source>
        <dbReference type="ARBA" id="ARBA00022723"/>
    </source>
</evidence>
<feature type="domain" description="4Fe-4S ferredoxin-type" evidence="7">
    <location>
        <begin position="21"/>
        <end position="51"/>
    </location>
</feature>
<dbReference type="EMBL" id="CP002629">
    <property type="protein sequence ID" value="AEB08341.1"/>
    <property type="molecule type" value="Genomic_DNA"/>
</dbReference>
<dbReference type="Pfam" id="PF02754">
    <property type="entry name" value="CCG"/>
    <property type="match status" value="1"/>
</dbReference>
<dbReference type="RefSeq" id="WP_013705454.1">
    <property type="nucleotide sequence ID" value="NC_015388.1"/>
</dbReference>
<dbReference type="SUPFAM" id="SSF46548">
    <property type="entry name" value="alpha-helical ferredoxin"/>
    <property type="match status" value="1"/>
</dbReference>
<dbReference type="GO" id="GO:0051539">
    <property type="term" value="F:4 iron, 4 sulfur cluster binding"/>
    <property type="evidence" value="ECO:0007669"/>
    <property type="project" value="UniProtKB-KW"/>
</dbReference>
<dbReference type="PROSITE" id="PS00198">
    <property type="entry name" value="4FE4S_FER_1"/>
    <property type="match status" value="1"/>
</dbReference>
<dbReference type="Proteomes" id="UP000000483">
    <property type="component" value="Chromosome"/>
</dbReference>
<dbReference type="InterPro" id="IPR017896">
    <property type="entry name" value="4Fe4S_Fe-S-bd"/>
</dbReference>
<dbReference type="OrthoDB" id="9786127at2"/>
<dbReference type="InterPro" id="IPR004017">
    <property type="entry name" value="Cys_rich_dom"/>
</dbReference>
<keyword evidence="4" id="KW-0249">Electron transport</keyword>
<dbReference type="PANTHER" id="PTHR43551">
    <property type="entry name" value="FUMARATE REDUCTASE IRON-SULFUR SUBUNIT"/>
    <property type="match status" value="1"/>
</dbReference>
<dbReference type="HOGENOM" id="CLU_023081_6_1_7"/>
<proteinExistence type="predicted"/>
<evidence type="ECO:0000259" key="7">
    <source>
        <dbReference type="PROSITE" id="PS51379"/>
    </source>
</evidence>
<dbReference type="eggNOG" id="COG0247">
    <property type="taxonomic scope" value="Bacteria"/>
</dbReference>
<sequence>METMDLGNLAERRQKSIFRDIIPESYMQACLTCGTCSAGCPLTGMESYQDENWDARMVLRMAMLGMDEEVINSRFVWICTGCQRCEYGCPMGIKLVKVWIAAKGARPREKVPGVLHKGVDMVLRTGNNMGIPTDDYVTLLEELGEELAEDECPGFVTPIDKEDVDYIHFQNSKEAYAEPDDMKWWWKIFYAAKASWTTSSTNWESVDWGIFTGNLEASKEIARRKVENMKRLKAKTFILPDCGGASYGTRLNLEKYFKHEFGPETGHNYIYFYDVLLKFLREGLIKVDKSVHADRIVTWHDSCKHMRAPYLTFGDASNLEKPREILSYLIDMKNFREMPHNRLNAYCCGAGSGNWPGPFEKEKTEHGGFKARDIQATGADLVIAGCSNCRDQIMKNIKPKYKLDIEVKYIWEMIADALILDEEEE</sequence>
<dbReference type="Pfam" id="PF13183">
    <property type="entry name" value="Fer4_8"/>
    <property type="match status" value="1"/>
</dbReference>
<evidence type="ECO:0000256" key="1">
    <source>
        <dbReference type="ARBA" id="ARBA00022448"/>
    </source>
</evidence>
<keyword evidence="1" id="KW-0813">Transport</keyword>
<name>F2NF01_DESAR</name>
<protein>
    <recommendedName>
        <fullName evidence="7">4Fe-4S ferredoxin-type domain-containing protein</fullName>
    </recommendedName>
</protein>
<gene>
    <name evidence="8" type="ordered locus">Desac_0454</name>
</gene>
<dbReference type="KEGG" id="dao:Desac_0454"/>
<dbReference type="InterPro" id="IPR017900">
    <property type="entry name" value="4Fe4S_Fe_S_CS"/>
</dbReference>
<evidence type="ECO:0000256" key="5">
    <source>
        <dbReference type="ARBA" id="ARBA00023004"/>
    </source>
</evidence>
<dbReference type="Gene3D" id="1.10.1060.10">
    <property type="entry name" value="Alpha-helical ferredoxin"/>
    <property type="match status" value="1"/>
</dbReference>
<evidence type="ECO:0000256" key="6">
    <source>
        <dbReference type="ARBA" id="ARBA00023014"/>
    </source>
</evidence>
<keyword evidence="6" id="KW-0411">Iron-sulfur</keyword>